<evidence type="ECO:0000256" key="2">
    <source>
        <dbReference type="ARBA" id="ARBA00022692"/>
    </source>
</evidence>
<evidence type="ECO:0000256" key="3">
    <source>
        <dbReference type="ARBA" id="ARBA00022989"/>
    </source>
</evidence>
<dbReference type="Pfam" id="PF10292">
    <property type="entry name" value="7TM_GPCR_Srab"/>
    <property type="match status" value="1"/>
</dbReference>
<protein>
    <submittedName>
        <fullName evidence="7">G_PROTEIN_RECEP_F1_2 domain-containing protein</fullName>
    </submittedName>
</protein>
<dbReference type="PANTHER" id="PTHR46561">
    <property type="entry name" value="SERPENTINE RECEPTOR, CLASS AB (CLASS A-LIKE)-RELATED"/>
    <property type="match status" value="1"/>
</dbReference>
<keyword evidence="6" id="KW-1185">Reference proteome</keyword>
<feature type="transmembrane region" description="Helical" evidence="5">
    <location>
        <begin position="166"/>
        <end position="191"/>
    </location>
</feature>
<dbReference type="WBParaSite" id="Csp11.Scaffold629.g13121.t2">
    <property type="protein sequence ID" value="Csp11.Scaffold629.g13121.t2"/>
    <property type="gene ID" value="Csp11.Scaffold629.g13121"/>
</dbReference>
<feature type="transmembrane region" description="Helical" evidence="5">
    <location>
        <begin position="57"/>
        <end position="75"/>
    </location>
</feature>
<dbReference type="GO" id="GO:0016020">
    <property type="term" value="C:membrane"/>
    <property type="evidence" value="ECO:0007669"/>
    <property type="project" value="UniProtKB-SubCell"/>
</dbReference>
<keyword evidence="2 5" id="KW-0812">Transmembrane</keyword>
<dbReference type="STRING" id="1561998.A0A1I7TYP4"/>
<reference evidence="7" key="1">
    <citation type="submission" date="2016-11" db="UniProtKB">
        <authorList>
            <consortium name="WormBaseParasite"/>
        </authorList>
    </citation>
    <scope>IDENTIFICATION</scope>
</reference>
<dbReference type="InterPro" id="IPR019408">
    <property type="entry name" value="7TM_GPCR_serpentine_rcpt_Srab"/>
</dbReference>
<evidence type="ECO:0000256" key="5">
    <source>
        <dbReference type="SAM" id="Phobius"/>
    </source>
</evidence>
<feature type="transmembrane region" description="Helical" evidence="5">
    <location>
        <begin position="138"/>
        <end position="154"/>
    </location>
</feature>
<evidence type="ECO:0000256" key="4">
    <source>
        <dbReference type="ARBA" id="ARBA00023136"/>
    </source>
</evidence>
<dbReference type="InterPro" id="IPR053286">
    <property type="entry name" value="Nematode_rcpt-like_srab"/>
</dbReference>
<feature type="transmembrane region" description="Helical" evidence="5">
    <location>
        <begin position="235"/>
        <end position="257"/>
    </location>
</feature>
<evidence type="ECO:0000313" key="7">
    <source>
        <dbReference type="WBParaSite" id="Csp11.Scaffold629.g13121.t2"/>
    </source>
</evidence>
<keyword evidence="4 5" id="KW-0472">Membrane</keyword>
<name>A0A1I7TYP4_9PELO</name>
<feature type="transmembrane region" description="Helical" evidence="5">
    <location>
        <begin position="23"/>
        <end position="45"/>
    </location>
</feature>
<organism evidence="6 7">
    <name type="scientific">Caenorhabditis tropicalis</name>
    <dbReference type="NCBI Taxonomy" id="1561998"/>
    <lineage>
        <taxon>Eukaryota</taxon>
        <taxon>Metazoa</taxon>
        <taxon>Ecdysozoa</taxon>
        <taxon>Nematoda</taxon>
        <taxon>Chromadorea</taxon>
        <taxon>Rhabditida</taxon>
        <taxon>Rhabditina</taxon>
        <taxon>Rhabditomorpha</taxon>
        <taxon>Rhabditoidea</taxon>
        <taxon>Rhabditidae</taxon>
        <taxon>Peloderinae</taxon>
        <taxon>Caenorhabditis</taxon>
    </lineage>
</organism>
<dbReference type="PANTHER" id="PTHR46561:SF16">
    <property type="entry name" value="SERPENTINE RECEPTOR, CLASS AB (CLASS A-LIKE)"/>
    <property type="match status" value="1"/>
</dbReference>
<comment type="subcellular location">
    <subcellularLocation>
        <location evidence="1">Membrane</location>
        <topology evidence="1">Multi-pass membrane protein</topology>
    </subcellularLocation>
</comment>
<feature type="transmembrane region" description="Helical" evidence="5">
    <location>
        <begin position="317"/>
        <end position="335"/>
    </location>
</feature>
<keyword evidence="3 5" id="KW-1133">Transmembrane helix</keyword>
<feature type="transmembrane region" description="Helical" evidence="5">
    <location>
        <begin position="203"/>
        <end position="223"/>
    </location>
</feature>
<dbReference type="AlphaFoldDB" id="A0A1I7TYP4"/>
<evidence type="ECO:0000313" key="6">
    <source>
        <dbReference type="Proteomes" id="UP000095282"/>
    </source>
</evidence>
<evidence type="ECO:0000256" key="1">
    <source>
        <dbReference type="ARBA" id="ARBA00004141"/>
    </source>
</evidence>
<dbReference type="Proteomes" id="UP000095282">
    <property type="component" value="Unplaced"/>
</dbReference>
<sequence length="338" mass="39802">MHNESNCQQMAEVATSPILRATLLVMFSCCLICIPVNIYALWRILISVKIHFNSKCVLLIHNFFVFIHLIARIALHGKDISNYYGSWTDGCDIIPSRNRCDLRYFYKYSTYIIEISPFVLMIERFVATFQARDYENRYKWFGIVLSFLHASLISSDVDHCFSVSQISLGALFMIIQTSTNSGEIIIFYCWISENLRTSSMFRIMSVVTWIYVFYNATGSYLFGRFWMRGMEYAEQFASVEVIHCIPMYYIILSILIIRVDRKPRNAFTIHTNHNQPTYFDELQKFFDEAFEKITTSEKSIDPCKEGELFMNQKDQNIVCFLFFLFLSYRIIWFHGKLS</sequence>
<accession>A0A1I7TYP4</accession>
<proteinExistence type="predicted"/>